<evidence type="ECO:0000259" key="2">
    <source>
        <dbReference type="Pfam" id="PF10988"/>
    </source>
</evidence>
<dbReference type="RefSeq" id="WP_187018702.1">
    <property type="nucleotide sequence ID" value="NZ_JACRUK010000022.1"/>
</dbReference>
<organism evidence="3 4">
    <name type="scientific">Flavobacterium muglaense</name>
    <dbReference type="NCBI Taxonomy" id="2764716"/>
    <lineage>
        <taxon>Bacteria</taxon>
        <taxon>Pseudomonadati</taxon>
        <taxon>Bacteroidota</taxon>
        <taxon>Flavobacteriia</taxon>
        <taxon>Flavobacteriales</taxon>
        <taxon>Flavobacteriaceae</taxon>
        <taxon>Flavobacterium</taxon>
    </lineage>
</organism>
<dbReference type="Proteomes" id="UP000641454">
    <property type="component" value="Unassembled WGS sequence"/>
</dbReference>
<evidence type="ECO:0000256" key="1">
    <source>
        <dbReference type="SAM" id="SignalP"/>
    </source>
</evidence>
<dbReference type="InterPro" id="IPR021255">
    <property type="entry name" value="DUF2807"/>
</dbReference>
<gene>
    <name evidence="3" type="ORF">H8R25_10365</name>
</gene>
<feature type="signal peptide" evidence="1">
    <location>
        <begin position="1"/>
        <end position="21"/>
    </location>
</feature>
<dbReference type="Gene3D" id="2.160.20.120">
    <property type="match status" value="1"/>
</dbReference>
<evidence type="ECO:0000313" key="3">
    <source>
        <dbReference type="EMBL" id="MBC5844839.1"/>
    </source>
</evidence>
<dbReference type="EMBL" id="JACRUL010000022">
    <property type="protein sequence ID" value="MBC5844839.1"/>
    <property type="molecule type" value="Genomic_DNA"/>
</dbReference>
<protein>
    <submittedName>
        <fullName evidence="3">DUF2807 domain-containing protein</fullName>
    </submittedName>
</protein>
<comment type="caution">
    <text evidence="3">The sequence shown here is derived from an EMBL/GenBank/DDBJ whole genome shotgun (WGS) entry which is preliminary data.</text>
</comment>
<name>A0A923N029_9FLAO</name>
<dbReference type="PANTHER" id="PTHR39200">
    <property type="entry name" value="HYPOTHETICAL EXPORTED PROTEIN"/>
    <property type="match status" value="1"/>
</dbReference>
<keyword evidence="1" id="KW-0732">Signal</keyword>
<reference evidence="3 4" key="1">
    <citation type="submission" date="2020-08" db="EMBL/GenBank/DDBJ databases">
        <title>Description of novel Flavobacterium F-392 isolate.</title>
        <authorList>
            <person name="Saticioglu I.B."/>
            <person name="Duman M."/>
            <person name="Altun S."/>
        </authorList>
    </citation>
    <scope>NUCLEOTIDE SEQUENCE [LARGE SCALE GENOMIC DNA]</scope>
    <source>
        <strain evidence="3 4">F-392</strain>
    </source>
</reference>
<accession>A0A923N029</accession>
<keyword evidence="4" id="KW-1185">Reference proteome</keyword>
<sequence>MKKLFKSVLCLSLFVTTFANAQWSSKNTIKGNGKIITEKRSTTDYDEIKIAGFFDIELIAGKEGNITLLGEENIVPKIKTEVENGVLKIYTEKNISLTTKKKLIITIPFESLNAVTLAGSGDVTSKAIIKTEDFSVKLAGSGDLNLIVEAANVDAQLSGSGDLNLSGKATNLKANVAGSGAIAAAALITQNAEANISGSGAITLYCTAALKARVSGSGDVFYKGDPKTKDTKVSGSGAISNK</sequence>
<feature type="domain" description="Putative auto-transporter adhesin head GIN" evidence="2">
    <location>
        <begin position="44"/>
        <end position="226"/>
    </location>
</feature>
<proteinExistence type="predicted"/>
<feature type="chain" id="PRO_5037780503" evidence="1">
    <location>
        <begin position="22"/>
        <end position="242"/>
    </location>
</feature>
<dbReference type="AlphaFoldDB" id="A0A923N029"/>
<evidence type="ECO:0000313" key="4">
    <source>
        <dbReference type="Proteomes" id="UP000641454"/>
    </source>
</evidence>
<dbReference type="PANTHER" id="PTHR39200:SF1">
    <property type="entry name" value="AUTO-TRANSPORTER ADHESIN HEAD GIN DOMAIN-CONTAINING PROTEIN-RELATED"/>
    <property type="match status" value="1"/>
</dbReference>
<dbReference type="Pfam" id="PF10988">
    <property type="entry name" value="DUF2807"/>
    <property type="match status" value="1"/>
</dbReference>